<dbReference type="InterPro" id="IPR036539">
    <property type="entry name" value="Cyt_c_oxidase_su7a_sf"/>
</dbReference>
<keyword evidence="5 6" id="KW-0472">Membrane</keyword>
<dbReference type="PANTHER" id="PTHR10510">
    <property type="entry name" value="CYTOCHROME C OXIDASE POLYPEPTIDE 7A"/>
    <property type="match status" value="1"/>
</dbReference>
<sequence length="90" mass="9966">MNSARKVMSLSQVISRNLHKSRPLKSTEEALAKKRAKILKEQERFQIDDGTPVYLKGGLGDRVLLGVTYALVAVGMGMSADVVYQLMTKK</sequence>
<evidence type="ECO:0000256" key="4">
    <source>
        <dbReference type="ARBA" id="ARBA00023128"/>
    </source>
</evidence>
<evidence type="ECO:0000256" key="2">
    <source>
        <dbReference type="ARBA" id="ARBA00009331"/>
    </source>
</evidence>
<dbReference type="Gene3D" id="4.10.91.10">
    <property type="entry name" value="Cytochrome c oxidase, subunit VIIa"/>
    <property type="match status" value="1"/>
</dbReference>
<comment type="caution">
    <text evidence="7">The sequence shown here is derived from an EMBL/GenBank/DDBJ whole genome shotgun (WGS) entry which is preliminary data.</text>
</comment>
<keyword evidence="6" id="KW-1133">Transmembrane helix</keyword>
<gene>
    <name evidence="7" type="ORF">WA026_013462</name>
</gene>
<evidence type="ECO:0000256" key="3">
    <source>
        <dbReference type="ARBA" id="ARBA00022792"/>
    </source>
</evidence>
<organism evidence="7 8">
    <name type="scientific">Henosepilachna vigintioctopunctata</name>
    <dbReference type="NCBI Taxonomy" id="420089"/>
    <lineage>
        <taxon>Eukaryota</taxon>
        <taxon>Metazoa</taxon>
        <taxon>Ecdysozoa</taxon>
        <taxon>Arthropoda</taxon>
        <taxon>Hexapoda</taxon>
        <taxon>Insecta</taxon>
        <taxon>Pterygota</taxon>
        <taxon>Neoptera</taxon>
        <taxon>Endopterygota</taxon>
        <taxon>Coleoptera</taxon>
        <taxon>Polyphaga</taxon>
        <taxon>Cucujiformia</taxon>
        <taxon>Coccinelloidea</taxon>
        <taxon>Coccinellidae</taxon>
        <taxon>Epilachninae</taxon>
        <taxon>Epilachnini</taxon>
        <taxon>Henosepilachna</taxon>
    </lineage>
</organism>
<evidence type="ECO:0000313" key="7">
    <source>
        <dbReference type="EMBL" id="KAK9891146.1"/>
    </source>
</evidence>
<dbReference type="GO" id="GO:0006123">
    <property type="term" value="P:mitochondrial electron transport, cytochrome c to oxygen"/>
    <property type="evidence" value="ECO:0007669"/>
    <property type="project" value="InterPro"/>
</dbReference>
<dbReference type="AlphaFoldDB" id="A0AAW1V622"/>
<feature type="transmembrane region" description="Helical" evidence="6">
    <location>
        <begin position="63"/>
        <end position="84"/>
    </location>
</feature>
<name>A0AAW1V622_9CUCU</name>
<accession>A0AAW1V622</accession>
<comment type="similarity">
    <text evidence="2">Belongs to the cytochrome c oxidase VIIa family.</text>
</comment>
<keyword evidence="6" id="KW-0812">Transmembrane</keyword>
<dbReference type="GO" id="GO:0045277">
    <property type="term" value="C:respiratory chain complex IV"/>
    <property type="evidence" value="ECO:0007669"/>
    <property type="project" value="InterPro"/>
</dbReference>
<dbReference type="Pfam" id="PF02238">
    <property type="entry name" value="COX7a"/>
    <property type="match status" value="1"/>
</dbReference>
<dbReference type="GO" id="GO:0005743">
    <property type="term" value="C:mitochondrial inner membrane"/>
    <property type="evidence" value="ECO:0007669"/>
    <property type="project" value="UniProtKB-SubCell"/>
</dbReference>
<evidence type="ECO:0000256" key="6">
    <source>
        <dbReference type="SAM" id="Phobius"/>
    </source>
</evidence>
<protein>
    <recommendedName>
        <fullName evidence="9">Cytochrome c oxidase subunit VIIa</fullName>
    </recommendedName>
</protein>
<keyword evidence="4" id="KW-0496">Mitochondrion</keyword>
<evidence type="ECO:0008006" key="9">
    <source>
        <dbReference type="Google" id="ProtNLM"/>
    </source>
</evidence>
<reference evidence="7 8" key="1">
    <citation type="submission" date="2023-03" db="EMBL/GenBank/DDBJ databases">
        <title>Genome insight into feeding habits of ladybird beetles.</title>
        <authorList>
            <person name="Li H.-S."/>
            <person name="Huang Y.-H."/>
            <person name="Pang H."/>
        </authorList>
    </citation>
    <scope>NUCLEOTIDE SEQUENCE [LARGE SCALE GENOMIC DNA]</scope>
    <source>
        <strain evidence="7">SYSU_2023b</strain>
        <tissue evidence="7">Whole body</tissue>
    </source>
</reference>
<dbReference type="InterPro" id="IPR039297">
    <property type="entry name" value="COX7a"/>
</dbReference>
<evidence type="ECO:0000313" key="8">
    <source>
        <dbReference type="Proteomes" id="UP001431783"/>
    </source>
</evidence>
<keyword evidence="8" id="KW-1185">Reference proteome</keyword>
<proteinExistence type="inferred from homology"/>
<dbReference type="EMBL" id="JARQZJ010000127">
    <property type="protein sequence ID" value="KAK9891146.1"/>
    <property type="molecule type" value="Genomic_DNA"/>
</dbReference>
<dbReference type="PANTHER" id="PTHR10510:SF11">
    <property type="entry name" value="CYTOCHROME C OXIDASE SUBUNIT 7A, MITOCHONDRIAL"/>
    <property type="match status" value="1"/>
</dbReference>
<comment type="subcellular location">
    <subcellularLocation>
        <location evidence="1">Mitochondrion inner membrane</location>
    </subcellularLocation>
</comment>
<keyword evidence="3" id="KW-0999">Mitochondrion inner membrane</keyword>
<dbReference type="GO" id="GO:0097250">
    <property type="term" value="P:mitochondrial respirasome assembly"/>
    <property type="evidence" value="ECO:0007669"/>
    <property type="project" value="TreeGrafter"/>
</dbReference>
<evidence type="ECO:0000256" key="1">
    <source>
        <dbReference type="ARBA" id="ARBA00004273"/>
    </source>
</evidence>
<evidence type="ECO:0000256" key="5">
    <source>
        <dbReference type="ARBA" id="ARBA00023136"/>
    </source>
</evidence>
<dbReference type="SUPFAM" id="SSF81419">
    <property type="entry name" value="Mitochondrial cytochrome c oxidase subunit VIIa"/>
    <property type="match status" value="1"/>
</dbReference>
<dbReference type="Proteomes" id="UP001431783">
    <property type="component" value="Unassembled WGS sequence"/>
</dbReference>
<dbReference type="InterPro" id="IPR003177">
    <property type="entry name" value="Cytc_oxidase_su7a_met"/>
</dbReference>
<dbReference type="GO" id="GO:0002082">
    <property type="term" value="P:regulation of oxidative phosphorylation"/>
    <property type="evidence" value="ECO:0007669"/>
    <property type="project" value="TreeGrafter"/>
</dbReference>